<protein>
    <recommendedName>
        <fullName evidence="5">Arf-GAP domain-containing protein</fullName>
    </recommendedName>
</protein>
<evidence type="ECO:0000256" key="1">
    <source>
        <dbReference type="ARBA" id="ARBA00022468"/>
    </source>
</evidence>
<dbReference type="GO" id="GO:0000139">
    <property type="term" value="C:Golgi membrane"/>
    <property type="evidence" value="ECO:0007669"/>
    <property type="project" value="GOC"/>
</dbReference>
<evidence type="ECO:0000256" key="3">
    <source>
        <dbReference type="ARBA" id="ARBA00022771"/>
    </source>
</evidence>
<sequence length="137" mass="15448">MVDVLRSVELDKWTEKQTTSMRLGGNRRLDEYLKEHDHSSLSSDLQQKYDNTVAEDYRFMLATEVAQALGLPPPEKIVPRERLATQNSALNKYKGVQSISSDQFFGKTDIAPRQGSTTHNGYQRFDDDGEPACCGCC</sequence>
<dbReference type="OrthoDB" id="983479at2759"/>
<evidence type="ECO:0000256" key="4">
    <source>
        <dbReference type="ARBA" id="ARBA00022833"/>
    </source>
</evidence>
<dbReference type="Gene3D" id="1.10.220.150">
    <property type="entry name" value="Arf GTPase activating protein"/>
    <property type="match status" value="1"/>
</dbReference>
<keyword evidence="1" id="KW-0343">GTPase activation</keyword>
<dbReference type="GO" id="GO:0005096">
    <property type="term" value="F:GTPase activator activity"/>
    <property type="evidence" value="ECO:0007669"/>
    <property type="project" value="UniProtKB-KW"/>
</dbReference>
<feature type="domain" description="Arf-GAP" evidence="5">
    <location>
        <begin position="4"/>
        <end position="61"/>
    </location>
</feature>
<dbReference type="InterPro" id="IPR038508">
    <property type="entry name" value="ArfGAP_dom_sf"/>
</dbReference>
<dbReference type="GO" id="GO:0048205">
    <property type="term" value="P:COPI coating of Golgi vesicle"/>
    <property type="evidence" value="ECO:0007669"/>
    <property type="project" value="TreeGrafter"/>
</dbReference>
<dbReference type="Pfam" id="PF01412">
    <property type="entry name" value="ArfGap"/>
    <property type="match status" value="1"/>
</dbReference>
<evidence type="ECO:0000313" key="7">
    <source>
        <dbReference type="Proteomes" id="UP000011083"/>
    </source>
</evidence>
<evidence type="ECO:0000313" key="6">
    <source>
        <dbReference type="EMBL" id="ELR22157.1"/>
    </source>
</evidence>
<keyword evidence="3" id="KW-0863">Zinc-finger</keyword>
<dbReference type="Proteomes" id="UP000011083">
    <property type="component" value="Unassembled WGS sequence"/>
</dbReference>
<dbReference type="SUPFAM" id="SSF57863">
    <property type="entry name" value="ArfGap/RecO-like zinc finger"/>
    <property type="match status" value="1"/>
</dbReference>
<dbReference type="GO" id="GO:0008270">
    <property type="term" value="F:zinc ion binding"/>
    <property type="evidence" value="ECO:0007669"/>
    <property type="project" value="UniProtKB-KW"/>
</dbReference>
<dbReference type="EMBL" id="KB007889">
    <property type="protein sequence ID" value="ELR22157.1"/>
    <property type="molecule type" value="Genomic_DNA"/>
</dbReference>
<dbReference type="RefSeq" id="XP_004348671.1">
    <property type="nucleotide sequence ID" value="XM_004348621.1"/>
</dbReference>
<dbReference type="GeneID" id="14923085"/>
<dbReference type="InterPro" id="IPR001164">
    <property type="entry name" value="ArfGAP_dom"/>
</dbReference>
<organism evidence="6 7">
    <name type="scientific">Acanthamoeba castellanii (strain ATCC 30010 / Neff)</name>
    <dbReference type="NCBI Taxonomy" id="1257118"/>
    <lineage>
        <taxon>Eukaryota</taxon>
        <taxon>Amoebozoa</taxon>
        <taxon>Discosea</taxon>
        <taxon>Longamoebia</taxon>
        <taxon>Centramoebida</taxon>
        <taxon>Acanthamoebidae</taxon>
        <taxon>Acanthamoeba</taxon>
    </lineage>
</organism>
<dbReference type="VEuPathDB" id="AmoebaDB:ACA1_321940"/>
<evidence type="ECO:0000256" key="2">
    <source>
        <dbReference type="ARBA" id="ARBA00022723"/>
    </source>
</evidence>
<accession>L8HA98</accession>
<dbReference type="STRING" id="1257118.L8HA98"/>
<name>L8HA98_ACACF</name>
<keyword evidence="2" id="KW-0479">Metal-binding</keyword>
<dbReference type="InterPro" id="IPR037278">
    <property type="entry name" value="ARFGAP/RecO"/>
</dbReference>
<dbReference type="AlphaFoldDB" id="L8HA98"/>
<dbReference type="PANTHER" id="PTHR45686:SF4">
    <property type="entry name" value="ADP-RIBOSYLATION FACTOR GTPASE ACTIVATING PROTEIN 3, ISOFORM H"/>
    <property type="match status" value="1"/>
</dbReference>
<dbReference type="PANTHER" id="PTHR45686">
    <property type="entry name" value="ADP-RIBOSYLATION FACTOR GTPASE ACTIVATING PROTEIN 3, ISOFORM H-RELATED"/>
    <property type="match status" value="1"/>
</dbReference>
<proteinExistence type="predicted"/>
<gene>
    <name evidence="6" type="ORF">ACA1_321940</name>
</gene>
<keyword evidence="4" id="KW-0862">Zinc</keyword>
<dbReference type="KEGG" id="acan:ACA1_321940"/>
<keyword evidence="7" id="KW-1185">Reference proteome</keyword>
<reference evidence="6 7" key="1">
    <citation type="journal article" date="2013" name="Genome Biol.">
        <title>Genome of Acanthamoeba castellanii highlights extensive lateral gene transfer and early evolution of tyrosine kinase signaling.</title>
        <authorList>
            <person name="Clarke M."/>
            <person name="Lohan A.J."/>
            <person name="Liu B."/>
            <person name="Lagkouvardos I."/>
            <person name="Roy S."/>
            <person name="Zafar N."/>
            <person name="Bertelli C."/>
            <person name="Schilde C."/>
            <person name="Kianianmomeni A."/>
            <person name="Burglin T.R."/>
            <person name="Frech C."/>
            <person name="Turcotte B."/>
            <person name="Kopec K.O."/>
            <person name="Synnott J.M."/>
            <person name="Choo C."/>
            <person name="Paponov I."/>
            <person name="Finkler A."/>
            <person name="Soon Heng Tan C."/>
            <person name="Hutchins A.P."/>
            <person name="Weinmeier T."/>
            <person name="Rattei T."/>
            <person name="Chu J.S."/>
            <person name="Gimenez G."/>
            <person name="Irimia M."/>
            <person name="Rigden D.J."/>
            <person name="Fitzpatrick D.A."/>
            <person name="Lorenzo-Morales J."/>
            <person name="Bateman A."/>
            <person name="Chiu C.H."/>
            <person name="Tang P."/>
            <person name="Hegemann P."/>
            <person name="Fromm H."/>
            <person name="Raoult D."/>
            <person name="Greub G."/>
            <person name="Miranda-Saavedra D."/>
            <person name="Chen N."/>
            <person name="Nash P."/>
            <person name="Ginger M.L."/>
            <person name="Horn M."/>
            <person name="Schaap P."/>
            <person name="Caler L."/>
            <person name="Loftus B."/>
        </authorList>
    </citation>
    <scope>NUCLEOTIDE SEQUENCE [LARGE SCALE GENOMIC DNA]</scope>
    <source>
        <strain evidence="6 7">Neff</strain>
    </source>
</reference>
<evidence type="ECO:0000259" key="5">
    <source>
        <dbReference type="Pfam" id="PF01412"/>
    </source>
</evidence>